<protein>
    <submittedName>
        <fullName evidence="2">Glycosyltransferase</fullName>
        <ecNumber evidence="2">2.4.-.-</ecNumber>
    </submittedName>
</protein>
<evidence type="ECO:0000259" key="1">
    <source>
        <dbReference type="Pfam" id="PF10111"/>
    </source>
</evidence>
<reference evidence="2 3" key="1">
    <citation type="submission" date="2022-04" db="EMBL/GenBank/DDBJ databases">
        <title>Positive selection, recombination, and allopatry shape intraspecific diversity of widespread and dominant cyanobacteria.</title>
        <authorList>
            <person name="Wei J."/>
            <person name="Shu W."/>
            <person name="Hu C."/>
        </authorList>
    </citation>
    <scope>NUCLEOTIDE SEQUENCE [LARGE SCALE GENOMIC DNA]</scope>
    <source>
        <strain evidence="2 3">GB2-A4</strain>
    </source>
</reference>
<feature type="domain" description="Glycosyltransferase 2-like prokaryotic type" evidence="1">
    <location>
        <begin position="5"/>
        <end position="250"/>
    </location>
</feature>
<proteinExistence type="predicted"/>
<dbReference type="EC" id="2.4.-.-" evidence="2"/>
<keyword evidence="2" id="KW-0808">Transferase</keyword>
<keyword evidence="2" id="KW-0328">Glycosyltransferase</keyword>
<dbReference type="InterPro" id="IPR019290">
    <property type="entry name" value="GlycosylTrfase-like_prok"/>
</dbReference>
<dbReference type="Proteomes" id="UP001464891">
    <property type="component" value="Unassembled WGS sequence"/>
</dbReference>
<dbReference type="GO" id="GO:0016757">
    <property type="term" value="F:glycosyltransferase activity"/>
    <property type="evidence" value="ECO:0007669"/>
    <property type="project" value="UniProtKB-KW"/>
</dbReference>
<sequence length="327" mass="36615">MPLVSVIIPAFNSEKTIRETIDSVLHQTLSNVEIIVINDGSQDSTLEVAASISDVRLKIFSYNNAGVSASRNRGLIHASGDYIAFLDADDLWTLDKLQTQLEALQSHPKAVVAYSWTDWIDESGQFLRHGGHITENGDVHKQLLLRDFIESGSNPLILKQALIEVGGFNETLSAAADWDMWLRLAARYEFVAVPSAQVLYRVSSQSMSANVWKMEAESKQVIERAFTQVPDSLSLKRQVLAQRYQYLTLKALEGSLDRYRGITAARFFKEAVRNNPKWLGRIRLMVVILGKIAIAILLPAHSAQGMLKAIKQWVRKSRGLSEPQQVK</sequence>
<dbReference type="RefSeq" id="WP_190438986.1">
    <property type="nucleotide sequence ID" value="NZ_JAMPKM010000003.1"/>
</dbReference>
<evidence type="ECO:0000313" key="3">
    <source>
        <dbReference type="Proteomes" id="UP001464891"/>
    </source>
</evidence>
<dbReference type="InterPro" id="IPR029044">
    <property type="entry name" value="Nucleotide-diphossugar_trans"/>
</dbReference>
<dbReference type="PANTHER" id="PTHR43685">
    <property type="entry name" value="GLYCOSYLTRANSFERASE"/>
    <property type="match status" value="1"/>
</dbReference>
<dbReference type="EMBL" id="JAMPKM010000003">
    <property type="protein sequence ID" value="MEP0816845.1"/>
    <property type="molecule type" value="Genomic_DNA"/>
</dbReference>
<organism evidence="2 3">
    <name type="scientific">Trichocoleus desertorum GB2-A4</name>
    <dbReference type="NCBI Taxonomy" id="2933944"/>
    <lineage>
        <taxon>Bacteria</taxon>
        <taxon>Bacillati</taxon>
        <taxon>Cyanobacteriota</taxon>
        <taxon>Cyanophyceae</taxon>
        <taxon>Leptolyngbyales</taxon>
        <taxon>Trichocoleusaceae</taxon>
        <taxon>Trichocoleus</taxon>
    </lineage>
</organism>
<dbReference type="PANTHER" id="PTHR43685:SF2">
    <property type="entry name" value="GLYCOSYLTRANSFERASE 2-LIKE DOMAIN-CONTAINING PROTEIN"/>
    <property type="match status" value="1"/>
</dbReference>
<keyword evidence="3" id="KW-1185">Reference proteome</keyword>
<accession>A0ABV0J6S6</accession>
<gene>
    <name evidence="2" type="ORF">NC998_07025</name>
</gene>
<dbReference type="Pfam" id="PF10111">
    <property type="entry name" value="Glyco_tranf_2_2"/>
    <property type="match status" value="1"/>
</dbReference>
<evidence type="ECO:0000313" key="2">
    <source>
        <dbReference type="EMBL" id="MEP0816845.1"/>
    </source>
</evidence>
<dbReference type="SUPFAM" id="SSF53448">
    <property type="entry name" value="Nucleotide-diphospho-sugar transferases"/>
    <property type="match status" value="1"/>
</dbReference>
<dbReference type="Gene3D" id="3.90.550.10">
    <property type="entry name" value="Spore Coat Polysaccharide Biosynthesis Protein SpsA, Chain A"/>
    <property type="match status" value="1"/>
</dbReference>
<comment type="caution">
    <text evidence="2">The sequence shown here is derived from an EMBL/GenBank/DDBJ whole genome shotgun (WGS) entry which is preliminary data.</text>
</comment>
<dbReference type="InterPro" id="IPR050834">
    <property type="entry name" value="Glycosyltransf_2"/>
</dbReference>
<name>A0ABV0J6S6_9CYAN</name>